<proteinExistence type="predicted"/>
<keyword evidence="1" id="KW-1133">Transmembrane helix</keyword>
<protein>
    <submittedName>
        <fullName evidence="2">Uncharacterized protein</fullName>
    </submittedName>
</protein>
<dbReference type="AlphaFoldDB" id="A0AAW7ZBU1"/>
<reference evidence="2" key="2">
    <citation type="submission" date="2023-03" db="EMBL/GenBank/DDBJ databases">
        <authorList>
            <person name="Zhang Z."/>
        </authorList>
    </citation>
    <scope>NUCLEOTIDE SEQUENCE</scope>
    <source>
        <strain evidence="2">DSA</strain>
    </source>
</reference>
<dbReference type="EMBL" id="JARPTC010000007">
    <property type="protein sequence ID" value="MDO7786748.1"/>
    <property type="molecule type" value="Genomic_DNA"/>
</dbReference>
<organism evidence="2 3">
    <name type="scientific">Desulforamulus aquiferis</name>
    <dbReference type="NCBI Taxonomy" id="1397668"/>
    <lineage>
        <taxon>Bacteria</taxon>
        <taxon>Bacillati</taxon>
        <taxon>Bacillota</taxon>
        <taxon>Clostridia</taxon>
        <taxon>Eubacteriales</taxon>
        <taxon>Peptococcaceae</taxon>
        <taxon>Desulforamulus</taxon>
    </lineage>
</organism>
<dbReference type="RefSeq" id="WP_304541841.1">
    <property type="nucleotide sequence ID" value="NZ_JARPTC010000007.1"/>
</dbReference>
<evidence type="ECO:0000256" key="1">
    <source>
        <dbReference type="SAM" id="Phobius"/>
    </source>
</evidence>
<keyword evidence="1" id="KW-0472">Membrane</keyword>
<name>A0AAW7ZBU1_9FIRM</name>
<comment type="caution">
    <text evidence="2">The sequence shown here is derived from an EMBL/GenBank/DDBJ whole genome shotgun (WGS) entry which is preliminary data.</text>
</comment>
<reference evidence="2" key="1">
    <citation type="journal article" date="2023" name="J. Hazard. Mater.">
        <title>Anaerobic biodegradation of pyrene and benzo[a]pyrene by a new sulfate-reducing Desulforamulus aquiferis strain DSA.</title>
        <authorList>
            <person name="Zhang Z."/>
            <person name="Sun J."/>
            <person name="Gong X."/>
            <person name="Wang C."/>
            <person name="Wang H."/>
        </authorList>
    </citation>
    <scope>NUCLEOTIDE SEQUENCE</scope>
    <source>
        <strain evidence="2">DSA</strain>
    </source>
</reference>
<evidence type="ECO:0000313" key="2">
    <source>
        <dbReference type="EMBL" id="MDO7786748.1"/>
    </source>
</evidence>
<sequence length="54" mass="6205">MYFENMLAIILGIALLCADWLNISPKLKENRKYLSVGIIILVLFVFHDTLNILP</sequence>
<keyword evidence="3" id="KW-1185">Reference proteome</keyword>
<keyword evidence="1" id="KW-0812">Transmembrane</keyword>
<evidence type="ECO:0000313" key="3">
    <source>
        <dbReference type="Proteomes" id="UP001172911"/>
    </source>
</evidence>
<accession>A0AAW7ZBU1</accession>
<feature type="transmembrane region" description="Helical" evidence="1">
    <location>
        <begin position="6"/>
        <end position="21"/>
    </location>
</feature>
<dbReference type="Proteomes" id="UP001172911">
    <property type="component" value="Unassembled WGS sequence"/>
</dbReference>
<feature type="transmembrane region" description="Helical" evidence="1">
    <location>
        <begin position="33"/>
        <end position="53"/>
    </location>
</feature>
<gene>
    <name evidence="2" type="ORF">P6N53_05870</name>
</gene>